<evidence type="ECO:0000313" key="7">
    <source>
        <dbReference type="EMBL" id="EZP27762.1"/>
    </source>
</evidence>
<proteinExistence type="inferred from homology"/>
<feature type="site" description="Important for catalytic activity" evidence="5">
    <location>
        <position position="219"/>
    </location>
</feature>
<dbReference type="SUPFAM" id="SSF51556">
    <property type="entry name" value="Metallo-dependent hydrolases"/>
    <property type="match status" value="1"/>
</dbReference>
<feature type="binding site" evidence="5">
    <location>
        <position position="276"/>
    </location>
    <ligand>
        <name>Zn(2+)</name>
        <dbReference type="ChEBI" id="CHEBI:29105"/>
        <note>catalytic</note>
    </ligand>
</feature>
<dbReference type="InterPro" id="IPR001365">
    <property type="entry name" value="A_deaminase_dom"/>
</dbReference>
<dbReference type="CDD" id="cd01320">
    <property type="entry name" value="ADA"/>
    <property type="match status" value="1"/>
</dbReference>
<keyword evidence="3 5" id="KW-0862">Zinc</keyword>
<evidence type="ECO:0000256" key="2">
    <source>
        <dbReference type="ARBA" id="ARBA00022801"/>
    </source>
</evidence>
<dbReference type="Proteomes" id="UP000024001">
    <property type="component" value="Unassembled WGS sequence"/>
</dbReference>
<dbReference type="Pfam" id="PF00962">
    <property type="entry name" value="A_deaminase"/>
    <property type="match status" value="1"/>
</dbReference>
<keyword evidence="1 5" id="KW-0479">Metal-binding</keyword>
<evidence type="ECO:0000256" key="5">
    <source>
        <dbReference type="HAMAP-Rule" id="MF_01962"/>
    </source>
</evidence>
<keyword evidence="8" id="KW-1185">Reference proteome</keyword>
<feature type="binding site" evidence="5">
    <location>
        <position position="195"/>
    </location>
    <ligand>
        <name>Zn(2+)</name>
        <dbReference type="ChEBI" id="CHEBI:29105"/>
        <note>catalytic</note>
    </ligand>
</feature>
<dbReference type="GO" id="GO:0000034">
    <property type="term" value="F:adenine deaminase activity"/>
    <property type="evidence" value="ECO:0007669"/>
    <property type="project" value="UniProtKB-UniRule"/>
</dbReference>
<feature type="domain" description="Adenosine deaminase" evidence="6">
    <location>
        <begin position="10"/>
        <end position="329"/>
    </location>
</feature>
<dbReference type="GO" id="GO:0009117">
    <property type="term" value="P:nucleotide metabolic process"/>
    <property type="evidence" value="ECO:0007669"/>
    <property type="project" value="UniProtKB-KW"/>
</dbReference>
<organism evidence="7 8">
    <name type="scientific">Microbacterium oleivorans</name>
    <dbReference type="NCBI Taxonomy" id="273677"/>
    <lineage>
        <taxon>Bacteria</taxon>
        <taxon>Bacillati</taxon>
        <taxon>Actinomycetota</taxon>
        <taxon>Actinomycetes</taxon>
        <taxon>Micrococcales</taxon>
        <taxon>Microbacteriaceae</taxon>
        <taxon>Microbacterium</taxon>
    </lineage>
</organism>
<dbReference type="NCBIfam" id="TIGR01430">
    <property type="entry name" value="aden_deam"/>
    <property type="match status" value="1"/>
</dbReference>
<sequence>MTSPDLRTLPKAELHLHIEGTLEPELAFTLAARNGVTLPFADVDDLRRRYDFEDLQSFLDLYYACMVVLRTEQDFTDLAVAYLERAATDGVRHVEMFFDPQVHAANGVPVDVVIDGLRAGLDVGRERFRITGGLIVCIVRDHPVASAEALLDEIAPRAHELLGIGLDSAEVGYPPSLFEGVFRRAAELGLRRVAHAGEEAPAAYVWEALRLLDVERVDHGIRSVDDPELLAHLAEHRVALTVCPLSNVRLRAVPELSAHPLRELVDAGVVVTINSDDPSYFGGYIGDNYAAAASLGFDTAELAHLAANSIEASFADAGRKADLVAEIRAWAASA</sequence>
<dbReference type="InterPro" id="IPR032466">
    <property type="entry name" value="Metal_Hydrolase"/>
</dbReference>
<protein>
    <recommendedName>
        <fullName evidence="5">Adenine deaminase</fullName>
        <shortName evidence="5">ADE</shortName>
        <ecNumber evidence="5">3.5.4.2</ecNumber>
    </recommendedName>
    <alternativeName>
        <fullName evidence="5">Adenine aminohydrolase</fullName>
        <shortName evidence="5">AAH</shortName>
    </alternativeName>
</protein>
<dbReference type="PATRIC" id="fig|273677.3.peg.1737"/>
<evidence type="ECO:0000259" key="6">
    <source>
        <dbReference type="Pfam" id="PF00962"/>
    </source>
</evidence>
<gene>
    <name evidence="7" type="ORF">BW34_01754</name>
</gene>
<comment type="function">
    <text evidence="5">Catalyzes the hydrolytic deamination of adenine to hypoxanthine. Plays an important role in the purine salvage pathway and in nitrogen catabolism.</text>
</comment>
<dbReference type="eggNOG" id="COG1816">
    <property type="taxonomic scope" value="Bacteria"/>
</dbReference>
<evidence type="ECO:0000256" key="4">
    <source>
        <dbReference type="ARBA" id="ARBA00023080"/>
    </source>
</evidence>
<evidence type="ECO:0000256" key="3">
    <source>
        <dbReference type="ARBA" id="ARBA00022833"/>
    </source>
</evidence>
<dbReference type="AlphaFoldDB" id="A0A031FU04"/>
<comment type="similarity">
    <text evidence="5">Belongs to the metallo-dependent hydrolases superfamily. Adenosine and AMP deaminases family. Adenine deaminase type 2 subfamily.</text>
</comment>
<dbReference type="PANTHER" id="PTHR43114:SF6">
    <property type="entry name" value="ADENINE DEAMINASE"/>
    <property type="match status" value="1"/>
</dbReference>
<feature type="binding site" evidence="5">
    <location>
        <position position="17"/>
    </location>
    <ligand>
        <name>Zn(2+)</name>
        <dbReference type="ChEBI" id="CHEBI:29105"/>
        <note>catalytic</note>
    </ligand>
</feature>
<comment type="catalytic activity">
    <reaction evidence="5">
        <text>adenine + H2O + H(+) = hypoxanthine + NH4(+)</text>
        <dbReference type="Rhea" id="RHEA:23688"/>
        <dbReference type="ChEBI" id="CHEBI:15377"/>
        <dbReference type="ChEBI" id="CHEBI:15378"/>
        <dbReference type="ChEBI" id="CHEBI:16708"/>
        <dbReference type="ChEBI" id="CHEBI:17368"/>
        <dbReference type="ChEBI" id="CHEBI:28938"/>
        <dbReference type="EC" id="3.5.4.2"/>
    </reaction>
</comment>
<keyword evidence="2 5" id="KW-0378">Hydrolase</keyword>
<dbReference type="InterPro" id="IPR028892">
    <property type="entry name" value="ADE"/>
</dbReference>
<dbReference type="EMBL" id="JFYO01000005">
    <property type="protein sequence ID" value="EZP27762.1"/>
    <property type="molecule type" value="Genomic_DNA"/>
</dbReference>
<dbReference type="GO" id="GO:0043103">
    <property type="term" value="P:hypoxanthine salvage"/>
    <property type="evidence" value="ECO:0007669"/>
    <property type="project" value="UniProtKB-UniRule"/>
</dbReference>
<accession>A0A031FU04</accession>
<dbReference type="GO" id="GO:0008270">
    <property type="term" value="F:zinc ion binding"/>
    <property type="evidence" value="ECO:0007669"/>
    <property type="project" value="UniProtKB-UniRule"/>
</dbReference>
<feature type="binding site" evidence="5">
    <location>
        <position position="15"/>
    </location>
    <ligand>
        <name>Zn(2+)</name>
        <dbReference type="ChEBI" id="CHEBI:29105"/>
        <note>catalytic</note>
    </ligand>
</feature>
<feature type="active site" description="Proton donor" evidence="5">
    <location>
        <position position="198"/>
    </location>
</feature>
<name>A0A031FU04_9MICO</name>
<dbReference type="InterPro" id="IPR006330">
    <property type="entry name" value="Ado/ade_deaminase"/>
</dbReference>
<dbReference type="Gene3D" id="3.20.20.140">
    <property type="entry name" value="Metal-dependent hydrolases"/>
    <property type="match status" value="1"/>
</dbReference>
<keyword evidence="4 5" id="KW-0546">Nucleotide metabolism</keyword>
<dbReference type="RefSeq" id="WP_036311370.1">
    <property type="nucleotide sequence ID" value="NZ_JFYO01000005.1"/>
</dbReference>
<dbReference type="HAMAP" id="MF_01962">
    <property type="entry name" value="Adenine_deaminase"/>
    <property type="match status" value="1"/>
</dbReference>
<comment type="caution">
    <text evidence="7">The sequence shown here is derived from an EMBL/GenBank/DDBJ whole genome shotgun (WGS) entry which is preliminary data.</text>
</comment>
<dbReference type="GO" id="GO:0005829">
    <property type="term" value="C:cytosol"/>
    <property type="evidence" value="ECO:0007669"/>
    <property type="project" value="TreeGrafter"/>
</dbReference>
<dbReference type="EC" id="3.5.4.2" evidence="5"/>
<evidence type="ECO:0000256" key="1">
    <source>
        <dbReference type="ARBA" id="ARBA00022723"/>
    </source>
</evidence>
<feature type="binding site" evidence="5">
    <location>
        <position position="277"/>
    </location>
    <ligand>
        <name>substrate</name>
    </ligand>
</feature>
<evidence type="ECO:0000313" key="8">
    <source>
        <dbReference type="Proteomes" id="UP000024001"/>
    </source>
</evidence>
<dbReference type="NCBIfam" id="NF006850">
    <property type="entry name" value="PRK09358.1-6"/>
    <property type="match status" value="1"/>
</dbReference>
<dbReference type="OrthoDB" id="105475at2"/>
<reference evidence="7 8" key="1">
    <citation type="submission" date="2014-03" db="EMBL/GenBank/DDBJ databases">
        <title>Draft Genome Sequences of 13 Willow Endophytes.</title>
        <authorList>
            <person name="Gan H.Y."/>
            <person name="Gan H.M."/>
            <person name="Savka M.A."/>
            <person name="Hudson A.O."/>
        </authorList>
    </citation>
    <scope>NUCLEOTIDE SEQUENCE [LARGE SCALE GENOMIC DNA]</scope>
    <source>
        <strain evidence="7 8">RIT293</strain>
    </source>
</reference>
<dbReference type="GO" id="GO:0006146">
    <property type="term" value="P:adenine catabolic process"/>
    <property type="evidence" value="ECO:0007669"/>
    <property type="project" value="UniProtKB-UniRule"/>
</dbReference>
<comment type="cofactor">
    <cofactor evidence="5">
        <name>Zn(2+)</name>
        <dbReference type="ChEBI" id="CHEBI:29105"/>
    </cofactor>
    <text evidence="5">Binds 1 zinc ion per subunit.</text>
</comment>
<dbReference type="PANTHER" id="PTHR43114">
    <property type="entry name" value="ADENINE DEAMINASE"/>
    <property type="match status" value="1"/>
</dbReference>